<dbReference type="InterPro" id="IPR036388">
    <property type="entry name" value="WH-like_DNA-bd_sf"/>
</dbReference>
<dbReference type="GO" id="GO:0005737">
    <property type="term" value="C:cytoplasm"/>
    <property type="evidence" value="ECO:0007669"/>
    <property type="project" value="UniProtKB-SubCell"/>
</dbReference>
<dbReference type="InterPro" id="IPR053924">
    <property type="entry name" value="RecX_HTH_2nd"/>
</dbReference>
<proteinExistence type="inferred from homology"/>
<evidence type="ECO:0000259" key="6">
    <source>
        <dbReference type="Pfam" id="PF02631"/>
    </source>
</evidence>
<evidence type="ECO:0000259" key="7">
    <source>
        <dbReference type="Pfam" id="PF21981"/>
    </source>
</evidence>
<dbReference type="Pfam" id="PF21981">
    <property type="entry name" value="RecX_HTH3"/>
    <property type="match status" value="1"/>
</dbReference>
<dbReference type="AlphaFoldDB" id="A0AAN2BZF6"/>
<dbReference type="KEGG" id="seme:MIZ01_1858"/>
<keyword evidence="9" id="KW-1185">Reference proteome</keyword>
<dbReference type="InterPro" id="IPR003783">
    <property type="entry name" value="Regulatory_RecX"/>
</dbReference>
<accession>A0AAN2BZF6</accession>
<dbReference type="PANTHER" id="PTHR33602">
    <property type="entry name" value="REGULATORY PROTEIN RECX FAMILY PROTEIN"/>
    <property type="match status" value="1"/>
</dbReference>
<protein>
    <recommendedName>
        <fullName evidence="3 5">Regulatory protein RecX</fullName>
    </recommendedName>
</protein>
<evidence type="ECO:0000313" key="9">
    <source>
        <dbReference type="Proteomes" id="UP001320326"/>
    </source>
</evidence>
<comment type="function">
    <text evidence="5">Modulates RecA activity.</text>
</comment>
<keyword evidence="4 5" id="KW-0963">Cytoplasm</keyword>
<evidence type="ECO:0000256" key="4">
    <source>
        <dbReference type="ARBA" id="ARBA00022490"/>
    </source>
</evidence>
<dbReference type="InterPro" id="IPR053925">
    <property type="entry name" value="RecX_HTH_3rd"/>
</dbReference>
<evidence type="ECO:0000256" key="1">
    <source>
        <dbReference type="ARBA" id="ARBA00004496"/>
    </source>
</evidence>
<dbReference type="Gene3D" id="1.10.10.10">
    <property type="entry name" value="Winged helix-like DNA-binding domain superfamily/Winged helix DNA-binding domain"/>
    <property type="match status" value="3"/>
</dbReference>
<evidence type="ECO:0000256" key="2">
    <source>
        <dbReference type="ARBA" id="ARBA00009695"/>
    </source>
</evidence>
<evidence type="ECO:0000256" key="3">
    <source>
        <dbReference type="ARBA" id="ARBA00018111"/>
    </source>
</evidence>
<gene>
    <name evidence="5" type="primary">recX</name>
    <name evidence="8" type="ORF">MIZ01_1858</name>
</gene>
<dbReference type="PANTHER" id="PTHR33602:SF1">
    <property type="entry name" value="REGULATORY PROTEIN RECX FAMILY PROTEIN"/>
    <property type="match status" value="1"/>
</dbReference>
<comment type="similarity">
    <text evidence="2 5">Belongs to the RecX family.</text>
</comment>
<sequence>MRRSVSPPWAQVKSQKKPELSLRVRAMRYLARREHSRAELHGKLLPYVQEGEDLGAVLDELEKKNWLSDARAATLLVDSKRGRFGTQRIAHELRQKGIAENLIADAIPQLKETELEAAREVWQRKFGTLPQDAREKARQIRFLQSRGFSIDVTLKVLKQAPGMEAGED</sequence>
<dbReference type="NCBIfam" id="NF001055">
    <property type="entry name" value="PRK00117.2-5"/>
    <property type="match status" value="1"/>
</dbReference>
<dbReference type="EMBL" id="AP023423">
    <property type="protein sequence ID" value="BCK88058.1"/>
    <property type="molecule type" value="Genomic_DNA"/>
</dbReference>
<feature type="domain" description="RecX third three-helical" evidence="7">
    <location>
        <begin position="112"/>
        <end position="157"/>
    </location>
</feature>
<evidence type="ECO:0000256" key="5">
    <source>
        <dbReference type="HAMAP-Rule" id="MF_01114"/>
    </source>
</evidence>
<dbReference type="Proteomes" id="UP001320326">
    <property type="component" value="Chromosome"/>
</dbReference>
<organism evidence="8 9">
    <name type="scientific">Sideroxyarcus emersonii</name>
    <dbReference type="NCBI Taxonomy" id="2764705"/>
    <lineage>
        <taxon>Bacteria</taxon>
        <taxon>Pseudomonadati</taxon>
        <taxon>Pseudomonadota</taxon>
        <taxon>Betaproteobacteria</taxon>
        <taxon>Nitrosomonadales</taxon>
        <taxon>Gallionellaceae</taxon>
        <taxon>Sideroxyarcus</taxon>
    </lineage>
</organism>
<reference evidence="8 9" key="1">
    <citation type="journal article" date="2022" name="Int. J. Syst. Evol. Microbiol.">
        <title>&lt;i&gt;Sideroxyarcus emersonii&lt;/i&gt; gen. nov. sp. nov., a neutrophilic, microaerobic iron- and thiosulfate-oxidizing bacterium isolated from iron-rich wetland sediment.</title>
        <authorList>
            <person name="Kato S."/>
            <person name="Itoh T."/>
            <person name="Iino T."/>
            <person name="Ohkuma M."/>
        </authorList>
    </citation>
    <scope>NUCLEOTIDE SEQUENCE [LARGE SCALE GENOMIC DNA]</scope>
    <source>
        <strain evidence="8 9">MIZ01</strain>
    </source>
</reference>
<feature type="domain" description="RecX second three-helical" evidence="6">
    <location>
        <begin position="68"/>
        <end position="106"/>
    </location>
</feature>
<evidence type="ECO:0000313" key="8">
    <source>
        <dbReference type="EMBL" id="BCK88058.1"/>
    </source>
</evidence>
<name>A0AAN2BZF6_9PROT</name>
<dbReference type="GO" id="GO:0006282">
    <property type="term" value="P:regulation of DNA repair"/>
    <property type="evidence" value="ECO:0007669"/>
    <property type="project" value="UniProtKB-UniRule"/>
</dbReference>
<comment type="subcellular location">
    <subcellularLocation>
        <location evidence="1 5">Cytoplasm</location>
    </subcellularLocation>
</comment>
<dbReference type="HAMAP" id="MF_01114">
    <property type="entry name" value="RecX"/>
    <property type="match status" value="1"/>
</dbReference>
<dbReference type="Pfam" id="PF02631">
    <property type="entry name" value="RecX_HTH2"/>
    <property type="match status" value="1"/>
</dbReference>